<protein>
    <submittedName>
        <fullName evidence="2">Uncharacterized protein</fullName>
    </submittedName>
</protein>
<feature type="region of interest" description="Disordered" evidence="1">
    <location>
        <begin position="36"/>
        <end position="80"/>
    </location>
</feature>
<feature type="compositionally biased region" description="Polar residues" evidence="1">
    <location>
        <begin position="130"/>
        <end position="139"/>
    </location>
</feature>
<comment type="caution">
    <text evidence="2">The sequence shown here is derived from an EMBL/GenBank/DDBJ whole genome shotgun (WGS) entry which is preliminary data.</text>
</comment>
<evidence type="ECO:0000313" key="2">
    <source>
        <dbReference type="EMBL" id="KAJ1119548.1"/>
    </source>
</evidence>
<accession>A0AAV7P1N0</accession>
<name>A0AAV7P1N0_PLEWA</name>
<gene>
    <name evidence="2" type="ORF">NDU88_007733</name>
</gene>
<feature type="region of interest" description="Disordered" evidence="1">
    <location>
        <begin position="117"/>
        <end position="139"/>
    </location>
</feature>
<dbReference type="AlphaFoldDB" id="A0AAV7P1N0"/>
<organism evidence="2 3">
    <name type="scientific">Pleurodeles waltl</name>
    <name type="common">Iberian ribbed newt</name>
    <dbReference type="NCBI Taxonomy" id="8319"/>
    <lineage>
        <taxon>Eukaryota</taxon>
        <taxon>Metazoa</taxon>
        <taxon>Chordata</taxon>
        <taxon>Craniata</taxon>
        <taxon>Vertebrata</taxon>
        <taxon>Euteleostomi</taxon>
        <taxon>Amphibia</taxon>
        <taxon>Batrachia</taxon>
        <taxon>Caudata</taxon>
        <taxon>Salamandroidea</taxon>
        <taxon>Salamandridae</taxon>
        <taxon>Pleurodelinae</taxon>
        <taxon>Pleurodeles</taxon>
    </lineage>
</organism>
<reference evidence="2" key="1">
    <citation type="journal article" date="2022" name="bioRxiv">
        <title>Sequencing and chromosome-scale assembly of the giantPleurodeles waltlgenome.</title>
        <authorList>
            <person name="Brown T."/>
            <person name="Elewa A."/>
            <person name="Iarovenko S."/>
            <person name="Subramanian E."/>
            <person name="Araus A.J."/>
            <person name="Petzold A."/>
            <person name="Susuki M."/>
            <person name="Suzuki K.-i.T."/>
            <person name="Hayashi T."/>
            <person name="Toyoda A."/>
            <person name="Oliveira C."/>
            <person name="Osipova E."/>
            <person name="Leigh N.D."/>
            <person name="Simon A."/>
            <person name="Yun M.H."/>
        </authorList>
    </citation>
    <scope>NUCLEOTIDE SEQUENCE</scope>
    <source>
        <strain evidence="2">20211129_DDA</strain>
        <tissue evidence="2">Liver</tissue>
    </source>
</reference>
<evidence type="ECO:0000256" key="1">
    <source>
        <dbReference type="SAM" id="MobiDB-lite"/>
    </source>
</evidence>
<sequence>MVSSHWATGRPCLSRFYATLAPMGLFFLWRLPGIHSPGPRPPPLRPGHRPRRPPQSRGERDPRQPGLPPTHRRSRVSAPGLSGALVTALSQCIRIKTLRYFQGPRQGATIHTAILITGSGGPQRDPGTAASRSLTPQGL</sequence>
<evidence type="ECO:0000313" key="3">
    <source>
        <dbReference type="Proteomes" id="UP001066276"/>
    </source>
</evidence>
<proteinExistence type="predicted"/>
<dbReference type="Proteomes" id="UP001066276">
    <property type="component" value="Chromosome 8"/>
</dbReference>
<keyword evidence="3" id="KW-1185">Reference proteome</keyword>
<dbReference type="EMBL" id="JANPWB010000012">
    <property type="protein sequence ID" value="KAJ1119548.1"/>
    <property type="molecule type" value="Genomic_DNA"/>
</dbReference>